<keyword evidence="1 5" id="KW-0378">Hydrolase</keyword>
<sequence>MVRVRVRPTLFTDADALGRALAAEIADGVEAANSKGRRYLLGCPGGRSAMTTYAALADQVRIRRVDLSGLVIVMMDEYVEAGPVPGSFACVADDLAHSCRGFGRDLIAGPLSAAAGPGRGVREDHLWVPDPADPAAYDRNLEAAGGIDLFVLASGASDGHVAFNPPGTPADAETRIVPLARSTRQDNLVTFPHLRTLDRVPTHGVGVGVATIRTQARRAVMVVHGADKARAAAQVAAADHYDPAWPATIVSECAHPGLYVDLTAAVGLGRGDPTHPLISREDWHHDDPATSG</sequence>
<reference evidence="5 6" key="1">
    <citation type="submission" date="2020-07" db="EMBL/GenBank/DDBJ databases">
        <title>Sequencing the genomes of 1000 actinobacteria strains.</title>
        <authorList>
            <person name="Klenk H.-P."/>
        </authorList>
    </citation>
    <scope>NUCLEOTIDE SEQUENCE [LARGE SCALE GENOMIC DNA]</scope>
    <source>
        <strain evidence="5 6">DSM 18448</strain>
    </source>
</reference>
<keyword evidence="2" id="KW-0119">Carbohydrate metabolism</keyword>
<dbReference type="GO" id="GO:0019262">
    <property type="term" value="P:N-acetylneuraminate catabolic process"/>
    <property type="evidence" value="ECO:0007669"/>
    <property type="project" value="TreeGrafter"/>
</dbReference>
<dbReference type="RefSeq" id="WP_337795818.1">
    <property type="nucleotide sequence ID" value="NZ_BAAARR010000012.1"/>
</dbReference>
<feature type="compositionally biased region" description="Basic and acidic residues" evidence="3">
    <location>
        <begin position="278"/>
        <end position="292"/>
    </location>
</feature>
<evidence type="ECO:0000256" key="2">
    <source>
        <dbReference type="ARBA" id="ARBA00023277"/>
    </source>
</evidence>
<dbReference type="GO" id="GO:0006043">
    <property type="term" value="P:glucosamine catabolic process"/>
    <property type="evidence" value="ECO:0007669"/>
    <property type="project" value="TreeGrafter"/>
</dbReference>
<name>A0A852Z5P0_9ACTN</name>
<evidence type="ECO:0000259" key="4">
    <source>
        <dbReference type="Pfam" id="PF01182"/>
    </source>
</evidence>
<evidence type="ECO:0000256" key="1">
    <source>
        <dbReference type="ARBA" id="ARBA00022801"/>
    </source>
</evidence>
<feature type="region of interest" description="Disordered" evidence="3">
    <location>
        <begin position="273"/>
        <end position="292"/>
    </location>
</feature>
<accession>A0A852Z5P0</accession>
<dbReference type="Proteomes" id="UP000579605">
    <property type="component" value="Unassembled WGS sequence"/>
</dbReference>
<dbReference type="Pfam" id="PF01182">
    <property type="entry name" value="Glucosamine_iso"/>
    <property type="match status" value="1"/>
</dbReference>
<comment type="caution">
    <text evidence="5">The sequence shown here is derived from an EMBL/GenBank/DDBJ whole genome shotgun (WGS) entry which is preliminary data.</text>
</comment>
<dbReference type="GO" id="GO:0004342">
    <property type="term" value="F:glucosamine-6-phosphate deaminase activity"/>
    <property type="evidence" value="ECO:0007669"/>
    <property type="project" value="UniProtKB-EC"/>
</dbReference>
<dbReference type="GO" id="GO:0042802">
    <property type="term" value="F:identical protein binding"/>
    <property type="evidence" value="ECO:0007669"/>
    <property type="project" value="TreeGrafter"/>
</dbReference>
<dbReference type="InterPro" id="IPR037171">
    <property type="entry name" value="NagB/RpiA_transferase-like"/>
</dbReference>
<organism evidence="5 6">
    <name type="scientific">Actinopolymorpha rutila</name>
    <dbReference type="NCBI Taxonomy" id="446787"/>
    <lineage>
        <taxon>Bacteria</taxon>
        <taxon>Bacillati</taxon>
        <taxon>Actinomycetota</taxon>
        <taxon>Actinomycetes</taxon>
        <taxon>Propionibacteriales</taxon>
        <taxon>Actinopolymorphaceae</taxon>
        <taxon>Actinopolymorpha</taxon>
    </lineage>
</organism>
<dbReference type="PANTHER" id="PTHR11280:SF5">
    <property type="entry name" value="GLUCOSAMINE-6-PHOSPHATE ISOMERASE"/>
    <property type="match status" value="1"/>
</dbReference>
<proteinExistence type="predicted"/>
<dbReference type="PANTHER" id="PTHR11280">
    <property type="entry name" value="GLUCOSAMINE-6-PHOSPHATE ISOMERASE"/>
    <property type="match status" value="1"/>
</dbReference>
<protein>
    <submittedName>
        <fullName evidence="5">Glucosamine-6-phosphate deaminase</fullName>
        <ecNumber evidence="5">3.5.99.6</ecNumber>
    </submittedName>
</protein>
<dbReference type="AlphaFoldDB" id="A0A852Z5P0"/>
<evidence type="ECO:0000313" key="6">
    <source>
        <dbReference type="Proteomes" id="UP000579605"/>
    </source>
</evidence>
<gene>
    <name evidence="5" type="ORF">F4554_000183</name>
</gene>
<dbReference type="EMBL" id="JACBZH010000001">
    <property type="protein sequence ID" value="NYH87545.1"/>
    <property type="molecule type" value="Genomic_DNA"/>
</dbReference>
<dbReference type="GO" id="GO:0006046">
    <property type="term" value="P:N-acetylglucosamine catabolic process"/>
    <property type="evidence" value="ECO:0007669"/>
    <property type="project" value="TreeGrafter"/>
</dbReference>
<dbReference type="Gene3D" id="3.40.50.1360">
    <property type="match status" value="1"/>
</dbReference>
<dbReference type="GO" id="GO:0005737">
    <property type="term" value="C:cytoplasm"/>
    <property type="evidence" value="ECO:0007669"/>
    <property type="project" value="TreeGrafter"/>
</dbReference>
<feature type="domain" description="Glucosamine/galactosamine-6-phosphate isomerase" evidence="4">
    <location>
        <begin position="13"/>
        <end position="251"/>
    </location>
</feature>
<dbReference type="GO" id="GO:0005975">
    <property type="term" value="P:carbohydrate metabolic process"/>
    <property type="evidence" value="ECO:0007669"/>
    <property type="project" value="InterPro"/>
</dbReference>
<dbReference type="InterPro" id="IPR006148">
    <property type="entry name" value="Glc/Gal-6P_isomerase"/>
</dbReference>
<evidence type="ECO:0000313" key="5">
    <source>
        <dbReference type="EMBL" id="NYH87545.1"/>
    </source>
</evidence>
<dbReference type="SUPFAM" id="SSF100950">
    <property type="entry name" value="NagB/RpiA/CoA transferase-like"/>
    <property type="match status" value="1"/>
</dbReference>
<evidence type="ECO:0000256" key="3">
    <source>
        <dbReference type="SAM" id="MobiDB-lite"/>
    </source>
</evidence>
<dbReference type="EC" id="3.5.99.6" evidence="5"/>
<keyword evidence="6" id="KW-1185">Reference proteome</keyword>
<dbReference type="InterPro" id="IPR004547">
    <property type="entry name" value="Glucosamine6P_isomerase"/>
</dbReference>